<keyword evidence="2" id="KW-1185">Reference proteome</keyword>
<organism evidence="1 2">
    <name type="scientific">Danaus plexippus plexippus</name>
    <dbReference type="NCBI Taxonomy" id="278856"/>
    <lineage>
        <taxon>Eukaryota</taxon>
        <taxon>Metazoa</taxon>
        <taxon>Ecdysozoa</taxon>
        <taxon>Arthropoda</taxon>
        <taxon>Hexapoda</taxon>
        <taxon>Insecta</taxon>
        <taxon>Pterygota</taxon>
        <taxon>Neoptera</taxon>
        <taxon>Endopterygota</taxon>
        <taxon>Lepidoptera</taxon>
        <taxon>Glossata</taxon>
        <taxon>Ditrysia</taxon>
        <taxon>Papilionoidea</taxon>
        <taxon>Nymphalidae</taxon>
        <taxon>Danainae</taxon>
        <taxon>Danaini</taxon>
        <taxon>Danaina</taxon>
        <taxon>Danaus</taxon>
        <taxon>Danaus</taxon>
    </lineage>
</organism>
<protein>
    <submittedName>
        <fullName evidence="1">Uncharacterized protein</fullName>
    </submittedName>
</protein>
<name>A0A212F9A6_DANPL</name>
<dbReference type="AlphaFoldDB" id="A0A212F9A6"/>
<reference evidence="1 2" key="1">
    <citation type="journal article" date="2011" name="Cell">
        <title>The monarch butterfly genome yields insights into long-distance migration.</title>
        <authorList>
            <person name="Zhan S."/>
            <person name="Merlin C."/>
            <person name="Boore J.L."/>
            <person name="Reppert S.M."/>
        </authorList>
    </citation>
    <scope>NUCLEOTIDE SEQUENCE [LARGE SCALE GENOMIC DNA]</scope>
    <source>
        <strain evidence="1">F-2</strain>
    </source>
</reference>
<gene>
    <name evidence="1" type="ORF">KGM_210942</name>
</gene>
<proteinExistence type="predicted"/>
<dbReference type="EMBL" id="AGBW02009607">
    <property type="protein sequence ID" value="OWR50335.1"/>
    <property type="molecule type" value="Genomic_DNA"/>
</dbReference>
<dbReference type="Proteomes" id="UP000007151">
    <property type="component" value="Unassembled WGS sequence"/>
</dbReference>
<sequence>MKDVDQLSGCRRWMVSRTESREVRPSLPFSRLIALSLRPSAASSSSSCKRKRYRRRASITACLPTPTVNALYNSSAGVKEHKAAMISVAIAFPAKNN</sequence>
<comment type="caution">
    <text evidence="1">The sequence shown here is derived from an EMBL/GenBank/DDBJ whole genome shotgun (WGS) entry which is preliminary data.</text>
</comment>
<dbReference type="KEGG" id="dpl:KGM_210942"/>
<dbReference type="InParanoid" id="A0A212F9A6"/>
<evidence type="ECO:0000313" key="1">
    <source>
        <dbReference type="EMBL" id="OWR50335.1"/>
    </source>
</evidence>
<accession>A0A212F9A6</accession>
<evidence type="ECO:0000313" key="2">
    <source>
        <dbReference type="Proteomes" id="UP000007151"/>
    </source>
</evidence>